<accession>A0A932I1K8</accession>
<evidence type="ECO:0000259" key="1">
    <source>
        <dbReference type="Pfam" id="PF13649"/>
    </source>
</evidence>
<organism evidence="2 3">
    <name type="scientific">Tectimicrobiota bacterium</name>
    <dbReference type="NCBI Taxonomy" id="2528274"/>
    <lineage>
        <taxon>Bacteria</taxon>
        <taxon>Pseudomonadati</taxon>
        <taxon>Nitrospinota/Tectimicrobiota group</taxon>
        <taxon>Candidatus Tectimicrobiota</taxon>
    </lineage>
</organism>
<dbReference type="GO" id="GO:0032259">
    <property type="term" value="P:methylation"/>
    <property type="evidence" value="ECO:0007669"/>
    <property type="project" value="UniProtKB-KW"/>
</dbReference>
<dbReference type="Gene3D" id="3.40.50.150">
    <property type="entry name" value="Vaccinia Virus protein VP39"/>
    <property type="match status" value="1"/>
</dbReference>
<dbReference type="CDD" id="cd02440">
    <property type="entry name" value="AdoMet_MTases"/>
    <property type="match status" value="1"/>
</dbReference>
<evidence type="ECO:0000313" key="3">
    <source>
        <dbReference type="Proteomes" id="UP000782312"/>
    </source>
</evidence>
<gene>
    <name evidence="2" type="ORF">HYZ11_12500</name>
</gene>
<keyword evidence="2" id="KW-0808">Transferase</keyword>
<sequence>MDHHATVREEFARQAVTFGRSSVVAAEGEAERLAWALGEAGRGRVLDLACGPGLISEALGRGAREVVAFDLTPEMLGEARARCERAGLRNVTFRQGRAEALPFAEGEFDGAVTRLSLHHFPDPAPPLREMLRVLKPGGAAVVADFVASEDPGEAALHNALEVLRDPSHVRALPRSELLALVREAGFGIVSESRWEAGREFGEWARIANAPARTAAVRTVMEALARRGAAAGIDLRVEGGEIRFAHRWVMLTLRRP</sequence>
<dbReference type="SUPFAM" id="SSF53335">
    <property type="entry name" value="S-adenosyl-L-methionine-dependent methyltransferases"/>
    <property type="match status" value="1"/>
</dbReference>
<proteinExistence type="predicted"/>
<reference evidence="2" key="1">
    <citation type="submission" date="2020-07" db="EMBL/GenBank/DDBJ databases">
        <title>Huge and variable diversity of episymbiotic CPR bacteria and DPANN archaea in groundwater ecosystems.</title>
        <authorList>
            <person name="He C.Y."/>
            <person name="Keren R."/>
            <person name="Whittaker M."/>
            <person name="Farag I.F."/>
            <person name="Doudna J."/>
            <person name="Cate J.H.D."/>
            <person name="Banfield J.F."/>
        </authorList>
    </citation>
    <scope>NUCLEOTIDE SEQUENCE</scope>
    <source>
        <strain evidence="2">NC_groundwater_763_Ag_S-0.2um_68_21</strain>
    </source>
</reference>
<feature type="domain" description="Methyltransferase" evidence="1">
    <location>
        <begin position="45"/>
        <end position="138"/>
    </location>
</feature>
<dbReference type="Pfam" id="PF13649">
    <property type="entry name" value="Methyltransf_25"/>
    <property type="match status" value="1"/>
</dbReference>
<dbReference type="Proteomes" id="UP000782312">
    <property type="component" value="Unassembled WGS sequence"/>
</dbReference>
<comment type="caution">
    <text evidence="2">The sequence shown here is derived from an EMBL/GenBank/DDBJ whole genome shotgun (WGS) entry which is preliminary data.</text>
</comment>
<evidence type="ECO:0000313" key="2">
    <source>
        <dbReference type="EMBL" id="MBI3128418.1"/>
    </source>
</evidence>
<keyword evidence="2" id="KW-0489">Methyltransferase</keyword>
<dbReference type="AlphaFoldDB" id="A0A932I1K8"/>
<dbReference type="GO" id="GO:0008168">
    <property type="term" value="F:methyltransferase activity"/>
    <property type="evidence" value="ECO:0007669"/>
    <property type="project" value="UniProtKB-KW"/>
</dbReference>
<protein>
    <submittedName>
        <fullName evidence="2">Class I SAM-dependent methyltransferase</fullName>
    </submittedName>
</protein>
<dbReference type="EMBL" id="JACPUR010000030">
    <property type="protein sequence ID" value="MBI3128418.1"/>
    <property type="molecule type" value="Genomic_DNA"/>
</dbReference>
<dbReference type="InterPro" id="IPR029063">
    <property type="entry name" value="SAM-dependent_MTases_sf"/>
</dbReference>
<name>A0A932I1K8_UNCTE</name>
<dbReference type="PANTHER" id="PTHR43591">
    <property type="entry name" value="METHYLTRANSFERASE"/>
    <property type="match status" value="1"/>
</dbReference>
<dbReference type="InterPro" id="IPR041698">
    <property type="entry name" value="Methyltransf_25"/>
</dbReference>